<feature type="transmembrane region" description="Helical" evidence="7">
    <location>
        <begin position="195"/>
        <end position="215"/>
    </location>
</feature>
<evidence type="ECO:0000256" key="3">
    <source>
        <dbReference type="ARBA" id="ARBA00022989"/>
    </source>
</evidence>
<feature type="domain" description="Rhodopsin" evidence="8">
    <location>
        <begin position="160"/>
        <end position="253"/>
    </location>
</feature>
<accession>A0A9W9DCS3</accession>
<evidence type="ECO:0000256" key="5">
    <source>
        <dbReference type="ARBA" id="ARBA00038359"/>
    </source>
</evidence>
<proteinExistence type="inferred from homology"/>
<dbReference type="Pfam" id="PF20684">
    <property type="entry name" value="Fung_rhodopsin"/>
    <property type="match status" value="1"/>
</dbReference>
<evidence type="ECO:0000256" key="4">
    <source>
        <dbReference type="ARBA" id="ARBA00023136"/>
    </source>
</evidence>
<keyword evidence="3 7" id="KW-1133">Transmembrane helix</keyword>
<comment type="caution">
    <text evidence="9">The sequence shown here is derived from an EMBL/GenBank/DDBJ whole genome shotgun (WGS) entry which is preliminary data.</text>
</comment>
<sequence>MGDSFTTEAFTLLGVGVAVIALRIIARATAVGFKHFQFDDYLMCAAAVIYSLETATAYIVGAWWFGLANNGMTDEQRKTLDTESHEYSLRVGGSKTQLVGWSLYTLLLWTLKLCMCHFYSRLTIGKCIRTQAVSTPVGGDVRLLTSHADFCQPAISKIDLYVTVVLNVLTDIYLLSIPMPMLWKANLEIKRKLSLILVFGGGVFVMMAGILRCALIIKDPINGAQAAGSWACRETFVAVVIGNIPMIYPLTRRGVEKVYSMAGASKYGRSQRSNGYQGEGDSLPLKSSLSKPARRGKNRSIHVLPTTWNDDLAIDGWDSERSNSISHTQSHSRNTSAVDTREAVGGIQVTRETILHSELRKS</sequence>
<dbReference type="GO" id="GO:0016020">
    <property type="term" value="C:membrane"/>
    <property type="evidence" value="ECO:0007669"/>
    <property type="project" value="UniProtKB-SubCell"/>
</dbReference>
<feature type="transmembrane region" description="Helical" evidence="7">
    <location>
        <begin position="98"/>
        <end position="119"/>
    </location>
</feature>
<evidence type="ECO:0000256" key="1">
    <source>
        <dbReference type="ARBA" id="ARBA00004141"/>
    </source>
</evidence>
<feature type="compositionally biased region" description="Polar residues" evidence="6">
    <location>
        <begin position="322"/>
        <end position="338"/>
    </location>
</feature>
<feature type="transmembrane region" description="Helical" evidence="7">
    <location>
        <begin position="42"/>
        <end position="65"/>
    </location>
</feature>
<organism evidence="9 10">
    <name type="scientific">Didymella pomorum</name>
    <dbReference type="NCBI Taxonomy" id="749634"/>
    <lineage>
        <taxon>Eukaryota</taxon>
        <taxon>Fungi</taxon>
        <taxon>Dikarya</taxon>
        <taxon>Ascomycota</taxon>
        <taxon>Pezizomycotina</taxon>
        <taxon>Dothideomycetes</taxon>
        <taxon>Pleosporomycetidae</taxon>
        <taxon>Pleosporales</taxon>
        <taxon>Pleosporineae</taxon>
        <taxon>Didymellaceae</taxon>
        <taxon>Didymella</taxon>
    </lineage>
</organism>
<reference evidence="9" key="1">
    <citation type="submission" date="2022-10" db="EMBL/GenBank/DDBJ databases">
        <title>Tapping the CABI collections for fungal endophytes: first genome assemblies for Collariella, Neodidymelliopsis, Ascochyta clinopodiicola, Didymella pomorum, Didymosphaeria variabile, Neocosmospora piperis and Neocucurbitaria cava.</title>
        <authorList>
            <person name="Hill R."/>
        </authorList>
    </citation>
    <scope>NUCLEOTIDE SEQUENCE</scope>
    <source>
        <strain evidence="9">IMI 355091</strain>
    </source>
</reference>
<dbReference type="InterPro" id="IPR052337">
    <property type="entry name" value="SAT4-like"/>
</dbReference>
<keyword evidence="2 7" id="KW-0812">Transmembrane</keyword>
<dbReference type="AlphaFoldDB" id="A0A9W9DCS3"/>
<gene>
    <name evidence="9" type="ORF">N0V91_000546</name>
</gene>
<evidence type="ECO:0000256" key="6">
    <source>
        <dbReference type="SAM" id="MobiDB-lite"/>
    </source>
</evidence>
<feature type="transmembrane region" description="Helical" evidence="7">
    <location>
        <begin position="12"/>
        <end position="30"/>
    </location>
</feature>
<dbReference type="PANTHER" id="PTHR33048">
    <property type="entry name" value="PTH11-LIKE INTEGRAL MEMBRANE PROTEIN (AFU_ORTHOLOGUE AFUA_5G11245)"/>
    <property type="match status" value="1"/>
</dbReference>
<name>A0A9W9DCS3_9PLEO</name>
<evidence type="ECO:0000256" key="7">
    <source>
        <dbReference type="SAM" id="Phobius"/>
    </source>
</evidence>
<dbReference type="PANTHER" id="PTHR33048:SF2">
    <property type="entry name" value="SRPK"/>
    <property type="match status" value="1"/>
</dbReference>
<feature type="transmembrane region" description="Helical" evidence="7">
    <location>
        <begin position="160"/>
        <end position="183"/>
    </location>
</feature>
<dbReference type="OrthoDB" id="2988756at2759"/>
<evidence type="ECO:0000313" key="10">
    <source>
        <dbReference type="Proteomes" id="UP001140510"/>
    </source>
</evidence>
<evidence type="ECO:0000259" key="8">
    <source>
        <dbReference type="Pfam" id="PF20684"/>
    </source>
</evidence>
<evidence type="ECO:0000313" key="9">
    <source>
        <dbReference type="EMBL" id="KAJ4412784.1"/>
    </source>
</evidence>
<evidence type="ECO:0000256" key="2">
    <source>
        <dbReference type="ARBA" id="ARBA00022692"/>
    </source>
</evidence>
<protein>
    <recommendedName>
        <fullName evidence="8">Rhodopsin domain-containing protein</fullName>
    </recommendedName>
</protein>
<comment type="subcellular location">
    <subcellularLocation>
        <location evidence="1">Membrane</location>
        <topology evidence="1">Multi-pass membrane protein</topology>
    </subcellularLocation>
</comment>
<keyword evidence="10" id="KW-1185">Reference proteome</keyword>
<dbReference type="Proteomes" id="UP001140510">
    <property type="component" value="Unassembled WGS sequence"/>
</dbReference>
<keyword evidence="4 7" id="KW-0472">Membrane</keyword>
<feature type="region of interest" description="Disordered" evidence="6">
    <location>
        <begin position="321"/>
        <end position="344"/>
    </location>
</feature>
<dbReference type="InterPro" id="IPR049326">
    <property type="entry name" value="Rhodopsin_dom_fungi"/>
</dbReference>
<feature type="compositionally biased region" description="Low complexity" evidence="6">
    <location>
        <begin position="282"/>
        <end position="291"/>
    </location>
</feature>
<comment type="similarity">
    <text evidence="5">Belongs to the SAT4 family.</text>
</comment>
<feature type="region of interest" description="Disordered" evidence="6">
    <location>
        <begin position="268"/>
        <end position="297"/>
    </location>
</feature>
<dbReference type="EMBL" id="JAPEVA010000002">
    <property type="protein sequence ID" value="KAJ4412784.1"/>
    <property type="molecule type" value="Genomic_DNA"/>
</dbReference>